<dbReference type="EMBL" id="CP000250">
    <property type="protein sequence ID" value="ABD06657.1"/>
    <property type="molecule type" value="Genomic_DNA"/>
</dbReference>
<dbReference type="HOGENOM" id="CLU_1843569_0_0_5"/>
<dbReference type="RefSeq" id="WP_011440845.1">
    <property type="nucleotide sequence ID" value="NC_007778.1"/>
</dbReference>
<reference evidence="1 2" key="1">
    <citation type="submission" date="2006-01" db="EMBL/GenBank/DDBJ databases">
        <title>Complete sequence of Rhodopseudomonas palustris HaA2.</title>
        <authorList>
            <consortium name="US DOE Joint Genome Institute"/>
            <person name="Copeland A."/>
            <person name="Lucas S."/>
            <person name="Lapidus A."/>
            <person name="Barry K."/>
            <person name="Detter J.C."/>
            <person name="Glavina T."/>
            <person name="Hammon N."/>
            <person name="Israni S."/>
            <person name="Pitluck S."/>
            <person name="Chain P."/>
            <person name="Malfatti S."/>
            <person name="Shin M."/>
            <person name="Vergez L."/>
            <person name="Schmutz J."/>
            <person name="Larimer F."/>
            <person name="Land M."/>
            <person name="Hauser L."/>
            <person name="Pelletier D.A."/>
            <person name="Kyrpides N."/>
            <person name="Anderson I."/>
            <person name="Oda Y."/>
            <person name="Harwood C.S."/>
            <person name="Richardson P."/>
        </authorList>
    </citation>
    <scope>NUCLEOTIDE SEQUENCE [LARGE SCALE GENOMIC DNA]</scope>
    <source>
        <strain evidence="1 2">HaA2</strain>
    </source>
</reference>
<dbReference type="KEGG" id="rpb:RPB_1949"/>
<evidence type="ECO:0000313" key="1">
    <source>
        <dbReference type="EMBL" id="ABD06657.1"/>
    </source>
</evidence>
<dbReference type="Gene3D" id="3.30.1360.200">
    <property type="match status" value="1"/>
</dbReference>
<dbReference type="Proteomes" id="UP000008809">
    <property type="component" value="Chromosome"/>
</dbReference>
<keyword evidence="2" id="KW-1185">Reference proteome</keyword>
<organism evidence="1 2">
    <name type="scientific">Rhodopseudomonas palustris (strain HaA2)</name>
    <dbReference type="NCBI Taxonomy" id="316058"/>
    <lineage>
        <taxon>Bacteria</taxon>
        <taxon>Pseudomonadati</taxon>
        <taxon>Pseudomonadota</taxon>
        <taxon>Alphaproteobacteria</taxon>
        <taxon>Hyphomicrobiales</taxon>
        <taxon>Nitrobacteraceae</taxon>
        <taxon>Rhodopseudomonas</taxon>
    </lineage>
</organism>
<name>Q2IYQ3_RHOP2</name>
<proteinExistence type="predicted"/>
<evidence type="ECO:0000313" key="2">
    <source>
        <dbReference type="Proteomes" id="UP000008809"/>
    </source>
</evidence>
<dbReference type="OrthoDB" id="8450188at2"/>
<accession>Q2IYQ3</accession>
<protein>
    <submittedName>
        <fullName evidence="1">Uncharacterized protein</fullName>
    </submittedName>
</protein>
<gene>
    <name evidence="1" type="ordered locus">RPB_1949</name>
</gene>
<sequence>MTKSFSVITGGRDGQDRIAMSIVHPRERIDVALDEVLAIEAVAEHTFAVSDGTTMTVAAPHVQVTLAPNIGARLYRLTSHIIDEAADYVVGGEIVCSPIVREPIGLRGTFFISASSLAEAEALAAKLRQGWVRPQLRVV</sequence>
<dbReference type="AlphaFoldDB" id="Q2IYQ3"/>